<gene>
    <name evidence="1" type="ORF">AC058_09015</name>
</gene>
<evidence type="ECO:0000313" key="2">
    <source>
        <dbReference type="Proteomes" id="UP000189376"/>
    </source>
</evidence>
<dbReference type="AlphaFoldDB" id="A0A1V2UXE2"/>
<organism evidence="1 2">
    <name type="scientific">Acinetobacter genomosp. 33YU</name>
    <dbReference type="NCBI Taxonomy" id="1675530"/>
    <lineage>
        <taxon>Bacteria</taxon>
        <taxon>Pseudomonadati</taxon>
        <taxon>Pseudomonadota</taxon>
        <taxon>Gammaproteobacteria</taxon>
        <taxon>Moraxellales</taxon>
        <taxon>Moraxellaceae</taxon>
        <taxon>Acinetobacter</taxon>
    </lineage>
</organism>
<dbReference type="Proteomes" id="UP000189376">
    <property type="component" value="Unassembled WGS sequence"/>
</dbReference>
<evidence type="ECO:0000313" key="1">
    <source>
        <dbReference type="EMBL" id="ONN54642.1"/>
    </source>
</evidence>
<accession>A0A1V2UXE2</accession>
<dbReference type="EMBL" id="LFZS01000005">
    <property type="protein sequence ID" value="ONN54642.1"/>
    <property type="molecule type" value="Genomic_DNA"/>
</dbReference>
<proteinExistence type="predicted"/>
<comment type="caution">
    <text evidence="1">The sequence shown here is derived from an EMBL/GenBank/DDBJ whole genome shotgun (WGS) entry which is preliminary data.</text>
</comment>
<protein>
    <submittedName>
        <fullName evidence="1">Uncharacterized protein</fullName>
    </submittedName>
</protein>
<keyword evidence="2" id="KW-1185">Reference proteome</keyword>
<dbReference type="RefSeq" id="WP_024160755.1">
    <property type="nucleotide sequence ID" value="NZ_LFZS01000005.1"/>
</dbReference>
<sequence length="176" mass="20687">MLLGALKQSLSSVIDMNRYTALCSHVEGENLPLCAQFRVLKYIFGEHGLSALKNYKEVEHIDEAFLKKHFLRMMNYDFEAVIYLAMVGMRELILEADAFDHDGEQNAQNELKQAFQYVSENDVRNFAYVTHMGYSEKYFNWNIIRHQSKDEADNPLTFWLFKNAMYSLFFNLANRK</sequence>
<name>A0A1V2UXE2_9GAMM</name>
<reference evidence="1 2" key="1">
    <citation type="submission" date="2015-07" db="EMBL/GenBank/DDBJ databases">
        <title>Acinetobacter yuneri, a novel member of Acinetobacter calcoaceticus-Acinetobacter baumannii complex isolated from clinical specimen.</title>
        <authorList>
            <person name="Yu Y."/>
        </authorList>
    </citation>
    <scope>NUCLEOTIDE SEQUENCE [LARGE SCALE GENOMIC DNA]</scope>
    <source>
        <strain evidence="1 2">A362</strain>
    </source>
</reference>